<dbReference type="AlphaFoldDB" id="A0A6M1KQQ5"/>
<dbReference type="SMART" id="SM01043">
    <property type="entry name" value="BTAD"/>
    <property type="match status" value="1"/>
</dbReference>
<feature type="region of interest" description="Disordered" evidence="5">
    <location>
        <begin position="300"/>
        <end position="322"/>
    </location>
</feature>
<dbReference type="InterPro" id="IPR011990">
    <property type="entry name" value="TPR-like_helical_dom_sf"/>
</dbReference>
<dbReference type="EMBL" id="SAIY01000002">
    <property type="protein sequence ID" value="NGM12278.1"/>
    <property type="molecule type" value="Genomic_DNA"/>
</dbReference>
<dbReference type="InterPro" id="IPR036388">
    <property type="entry name" value="WH-like_DNA-bd_sf"/>
</dbReference>
<sequence length="322" mass="35174">MDFKILGPVSVRSNGRFRSISAHRQRKILAAMLVDPNRPVSTSQLVEVIWGEDPPTTAVQQVQNCVGALRRCLSEMAVEAELTRMSSSYFLELPVEQIDAVRFRRLCTDVQVRARRGDLKEASHTARRALDLWSGEALEDVGSDALAPAATRLEELRMGLVEKYGQVELARGNNAGVVVEFSGWVTRYPYHENLHGQLALAMHHMGRTAEALHVLQSLQSRLRAELGIETGAFVERVHRGLLASHEGADSRSGDLTVTAEALHLLRSALDQLKVVAELLTGSRSPHPPVGAIVAPRPMVADTLDHDGPRRAGGGRGTAERAS</sequence>
<keyword evidence="4" id="KW-0804">Transcription</keyword>
<dbReference type="RefSeq" id="WP_216592684.1">
    <property type="nucleotide sequence ID" value="NZ_SAIY01000002.1"/>
</dbReference>
<dbReference type="GO" id="GO:0000160">
    <property type="term" value="P:phosphorelay signal transduction system"/>
    <property type="evidence" value="ECO:0007669"/>
    <property type="project" value="InterPro"/>
</dbReference>
<dbReference type="InterPro" id="IPR016032">
    <property type="entry name" value="Sig_transdc_resp-reg_C-effctor"/>
</dbReference>
<proteinExistence type="inferred from homology"/>
<dbReference type="CDD" id="cd15831">
    <property type="entry name" value="BTAD"/>
    <property type="match status" value="1"/>
</dbReference>
<dbReference type="SUPFAM" id="SSF46894">
    <property type="entry name" value="C-terminal effector domain of the bipartite response regulators"/>
    <property type="match status" value="1"/>
</dbReference>
<dbReference type="PANTHER" id="PTHR35807:SF1">
    <property type="entry name" value="TRANSCRIPTIONAL REGULATOR REDD"/>
    <property type="match status" value="1"/>
</dbReference>
<dbReference type="GO" id="GO:0003677">
    <property type="term" value="F:DNA binding"/>
    <property type="evidence" value="ECO:0007669"/>
    <property type="project" value="UniProtKB-KW"/>
</dbReference>
<dbReference type="Proteomes" id="UP000478148">
    <property type="component" value="Unassembled WGS sequence"/>
</dbReference>
<reference evidence="7 8" key="1">
    <citation type="submission" date="2020-02" db="EMBL/GenBank/DDBJ databases">
        <title>Draft Genome Sequence of Verrucosispora sp. Strain CWR15, Isolated from Gulf of Mexico Sponge.</title>
        <authorList>
            <person name="Kennedy S.J."/>
            <person name="Cella E."/>
            <person name="Azarian T."/>
            <person name="Baker B.J."/>
            <person name="Shaw L.N."/>
        </authorList>
    </citation>
    <scope>NUCLEOTIDE SEQUENCE [LARGE SCALE GENOMIC DNA]</scope>
    <source>
        <strain evidence="7 8">CWR15</strain>
    </source>
</reference>
<dbReference type="GO" id="GO:0006355">
    <property type="term" value="P:regulation of DNA-templated transcription"/>
    <property type="evidence" value="ECO:0007669"/>
    <property type="project" value="InterPro"/>
</dbReference>
<evidence type="ECO:0000313" key="8">
    <source>
        <dbReference type="Proteomes" id="UP000478148"/>
    </source>
</evidence>
<organism evidence="7 8">
    <name type="scientific">Verrucosispora sioxanthis</name>
    <dbReference type="NCBI Taxonomy" id="2499994"/>
    <lineage>
        <taxon>Bacteria</taxon>
        <taxon>Bacillati</taxon>
        <taxon>Actinomycetota</taxon>
        <taxon>Actinomycetes</taxon>
        <taxon>Micromonosporales</taxon>
        <taxon>Micromonosporaceae</taxon>
        <taxon>Micromonospora</taxon>
    </lineage>
</organism>
<dbReference type="Pfam" id="PF03704">
    <property type="entry name" value="BTAD"/>
    <property type="match status" value="1"/>
</dbReference>
<dbReference type="PANTHER" id="PTHR35807">
    <property type="entry name" value="TRANSCRIPTIONAL REGULATOR REDD-RELATED"/>
    <property type="match status" value="1"/>
</dbReference>
<dbReference type="Gene3D" id="1.10.10.10">
    <property type="entry name" value="Winged helix-like DNA-binding domain superfamily/Winged helix DNA-binding domain"/>
    <property type="match status" value="1"/>
</dbReference>
<evidence type="ECO:0000256" key="3">
    <source>
        <dbReference type="ARBA" id="ARBA00023125"/>
    </source>
</evidence>
<dbReference type="InterPro" id="IPR005158">
    <property type="entry name" value="BTAD"/>
</dbReference>
<evidence type="ECO:0000256" key="2">
    <source>
        <dbReference type="ARBA" id="ARBA00023015"/>
    </source>
</evidence>
<protein>
    <submittedName>
        <fullName evidence="7">AfsR/SARP family transcriptional regulator</fullName>
    </submittedName>
</protein>
<comment type="similarity">
    <text evidence="1">Belongs to the AfsR/DnrI/RedD regulatory family.</text>
</comment>
<keyword evidence="3" id="KW-0238">DNA-binding</keyword>
<dbReference type="InterPro" id="IPR001867">
    <property type="entry name" value="OmpR/PhoB-type_DNA-bd"/>
</dbReference>
<accession>A0A6M1KQQ5</accession>
<feature type="domain" description="Bacterial transcriptional activator" evidence="6">
    <location>
        <begin position="98"/>
        <end position="242"/>
    </location>
</feature>
<comment type="caution">
    <text evidence="7">The sequence shown here is derived from an EMBL/GenBank/DDBJ whole genome shotgun (WGS) entry which is preliminary data.</text>
</comment>
<evidence type="ECO:0000256" key="5">
    <source>
        <dbReference type="SAM" id="MobiDB-lite"/>
    </source>
</evidence>
<name>A0A6M1KQQ5_9ACTN</name>
<evidence type="ECO:0000256" key="1">
    <source>
        <dbReference type="ARBA" id="ARBA00005820"/>
    </source>
</evidence>
<gene>
    <name evidence="7" type="ORF">ENC19_06095</name>
</gene>
<keyword evidence="8" id="KW-1185">Reference proteome</keyword>
<evidence type="ECO:0000313" key="7">
    <source>
        <dbReference type="EMBL" id="NGM12278.1"/>
    </source>
</evidence>
<dbReference type="InterPro" id="IPR051677">
    <property type="entry name" value="AfsR-DnrI-RedD_regulator"/>
</dbReference>
<dbReference type="Pfam" id="PF00486">
    <property type="entry name" value="Trans_reg_C"/>
    <property type="match status" value="1"/>
</dbReference>
<dbReference type="Gene3D" id="1.25.40.10">
    <property type="entry name" value="Tetratricopeptide repeat domain"/>
    <property type="match status" value="1"/>
</dbReference>
<evidence type="ECO:0000259" key="6">
    <source>
        <dbReference type="SMART" id="SM01043"/>
    </source>
</evidence>
<dbReference type="SUPFAM" id="SSF48452">
    <property type="entry name" value="TPR-like"/>
    <property type="match status" value="1"/>
</dbReference>
<evidence type="ECO:0000256" key="4">
    <source>
        <dbReference type="ARBA" id="ARBA00023163"/>
    </source>
</evidence>
<keyword evidence="2" id="KW-0805">Transcription regulation</keyword>